<gene>
    <name evidence="2" type="ORF">TTHERM_000283719</name>
</gene>
<dbReference type="GeneID" id="24438193"/>
<dbReference type="RefSeq" id="XP_012653624.1">
    <property type="nucleotide sequence ID" value="XM_012798170.1"/>
</dbReference>
<dbReference type="Proteomes" id="UP000009168">
    <property type="component" value="Unassembled WGS sequence"/>
</dbReference>
<reference evidence="3" key="1">
    <citation type="journal article" date="2006" name="PLoS Biol.">
        <title>Macronuclear genome sequence of the ciliate Tetrahymena thermophila, a model eukaryote.</title>
        <authorList>
            <person name="Eisen J.A."/>
            <person name="Coyne R.S."/>
            <person name="Wu M."/>
            <person name="Wu D."/>
            <person name="Thiagarajan M."/>
            <person name="Wortman J.R."/>
            <person name="Badger J.H."/>
            <person name="Ren Q."/>
            <person name="Amedeo P."/>
            <person name="Jones K.M."/>
            <person name="Tallon L.J."/>
            <person name="Delcher A.L."/>
            <person name="Salzberg S.L."/>
            <person name="Silva J.C."/>
            <person name="Haas B.J."/>
            <person name="Majoros W.H."/>
            <person name="Farzad M."/>
            <person name="Carlton J.M."/>
            <person name="Smith R.K. Jr."/>
            <person name="Garg J."/>
            <person name="Pearlman R.E."/>
            <person name="Karrer K.M."/>
            <person name="Sun L."/>
            <person name="Manning G."/>
            <person name="Elde N.C."/>
            <person name="Turkewitz A.P."/>
            <person name="Asai D.J."/>
            <person name="Wilkes D.E."/>
            <person name="Wang Y."/>
            <person name="Cai H."/>
            <person name="Collins K."/>
            <person name="Stewart B.A."/>
            <person name="Lee S.R."/>
            <person name="Wilamowska K."/>
            <person name="Weinberg Z."/>
            <person name="Ruzzo W.L."/>
            <person name="Wloga D."/>
            <person name="Gaertig J."/>
            <person name="Frankel J."/>
            <person name="Tsao C.-C."/>
            <person name="Gorovsky M.A."/>
            <person name="Keeling P.J."/>
            <person name="Waller R.F."/>
            <person name="Patron N.J."/>
            <person name="Cherry J.M."/>
            <person name="Stover N.A."/>
            <person name="Krieger C.J."/>
            <person name="del Toro C."/>
            <person name="Ryder H.F."/>
            <person name="Williamson S.C."/>
            <person name="Barbeau R.A."/>
            <person name="Hamilton E.P."/>
            <person name="Orias E."/>
        </authorList>
    </citation>
    <scope>NUCLEOTIDE SEQUENCE [LARGE SCALE GENOMIC DNA]</scope>
    <source>
        <strain evidence="3">SB210</strain>
    </source>
</reference>
<dbReference type="InParanoid" id="W7X961"/>
<keyword evidence="1" id="KW-1133">Transmembrane helix</keyword>
<evidence type="ECO:0000313" key="2">
    <source>
        <dbReference type="EMBL" id="EWS73877.1"/>
    </source>
</evidence>
<dbReference type="KEGG" id="tet:TTHERM_000283719"/>
<feature type="transmembrane region" description="Helical" evidence="1">
    <location>
        <begin position="144"/>
        <end position="166"/>
    </location>
</feature>
<name>W7X961_TETTS</name>
<organism evidence="2 3">
    <name type="scientific">Tetrahymena thermophila (strain SB210)</name>
    <dbReference type="NCBI Taxonomy" id="312017"/>
    <lineage>
        <taxon>Eukaryota</taxon>
        <taxon>Sar</taxon>
        <taxon>Alveolata</taxon>
        <taxon>Ciliophora</taxon>
        <taxon>Intramacronucleata</taxon>
        <taxon>Oligohymenophorea</taxon>
        <taxon>Hymenostomatida</taxon>
        <taxon>Tetrahymenina</taxon>
        <taxon>Tetrahymenidae</taxon>
        <taxon>Tetrahymena</taxon>
    </lineage>
</organism>
<evidence type="ECO:0000256" key="1">
    <source>
        <dbReference type="SAM" id="Phobius"/>
    </source>
</evidence>
<feature type="transmembrane region" description="Helical" evidence="1">
    <location>
        <begin position="186"/>
        <end position="207"/>
    </location>
</feature>
<keyword evidence="1 2" id="KW-0812">Transmembrane</keyword>
<dbReference type="EMBL" id="GG662656">
    <property type="protein sequence ID" value="EWS73877.1"/>
    <property type="molecule type" value="Genomic_DNA"/>
</dbReference>
<keyword evidence="1" id="KW-0472">Membrane</keyword>
<protein>
    <submittedName>
        <fullName evidence="2">Transmembrane protein, putative</fullName>
    </submittedName>
</protein>
<evidence type="ECO:0000313" key="3">
    <source>
        <dbReference type="Proteomes" id="UP000009168"/>
    </source>
</evidence>
<proteinExistence type="predicted"/>
<accession>W7X961</accession>
<sequence length="215" mass="26123">MLSACKYEKMLERKISIYNKMEQQQINKVQFQIVLNKINNNNNSSSNNRLMIINMQKVNINKLYISKQNEYIYLLFDYQFYKLLYCQIKTINQQVCRILNIKTINKSHQMEIFYANNYLIQINQQICIFQFYLKHILSDFSHSCLCNLIILFNFFYQFVVLSYLITDFKQQNKWIIFLLEKIRFTQQIYLASIFIQSQIILVIPFSIKINQNIYK</sequence>
<keyword evidence="3" id="KW-1185">Reference proteome</keyword>
<dbReference type="AlphaFoldDB" id="W7X961"/>